<evidence type="ECO:0000256" key="1">
    <source>
        <dbReference type="ARBA" id="ARBA00011073"/>
    </source>
</evidence>
<evidence type="ECO:0000259" key="8">
    <source>
        <dbReference type="SMART" id="SM00635"/>
    </source>
</evidence>
<dbReference type="PROSITE" id="PS51892">
    <property type="entry name" value="SUBTILASE"/>
    <property type="match status" value="1"/>
</dbReference>
<evidence type="ECO:0000313" key="9">
    <source>
        <dbReference type="EMBL" id="EMZ17365.1"/>
    </source>
</evidence>
<dbReference type="InterPro" id="IPR003343">
    <property type="entry name" value="Big_2"/>
</dbReference>
<reference evidence="9 10" key="1">
    <citation type="journal article" date="2014" name="Genome Announc.">
        <title>Draft genome sequences of the altered schaedler flora, a defined bacterial community from gnotobiotic mice.</title>
        <authorList>
            <person name="Wannemuehler M.J."/>
            <person name="Overstreet A.M."/>
            <person name="Ward D.V."/>
            <person name="Phillips G.J."/>
        </authorList>
    </citation>
    <scope>NUCLEOTIDE SEQUENCE [LARGE SCALE GENOMIC DNA]</scope>
    <source>
        <strain evidence="9 10">ASF492</strain>
    </source>
</reference>
<keyword evidence="3 6" id="KW-0378">Hydrolase</keyword>
<evidence type="ECO:0000256" key="6">
    <source>
        <dbReference type="PROSITE-ProRule" id="PRU01240"/>
    </source>
</evidence>
<dbReference type="PANTHER" id="PTHR43806:SF11">
    <property type="entry name" value="CEREVISIN-RELATED"/>
    <property type="match status" value="1"/>
</dbReference>
<dbReference type="eggNOG" id="COG5492">
    <property type="taxonomic scope" value="Bacteria"/>
</dbReference>
<dbReference type="Gene3D" id="3.40.50.200">
    <property type="entry name" value="Peptidase S8/S53 domain"/>
    <property type="match status" value="2"/>
</dbReference>
<dbReference type="Proteomes" id="UP000012589">
    <property type="component" value="Unassembled WGS sequence"/>
</dbReference>
<feature type="active site" description="Charge relay system" evidence="5 6">
    <location>
        <position position="223"/>
    </location>
</feature>
<dbReference type="InterPro" id="IPR008964">
    <property type="entry name" value="Invasin/intimin_cell_adhesion"/>
</dbReference>
<dbReference type="GO" id="GO:0006508">
    <property type="term" value="P:proteolysis"/>
    <property type="evidence" value="ECO:0007669"/>
    <property type="project" value="UniProtKB-KW"/>
</dbReference>
<dbReference type="SUPFAM" id="SSF49373">
    <property type="entry name" value="Invasin/intimin cell-adhesion fragments"/>
    <property type="match status" value="1"/>
</dbReference>
<dbReference type="InterPro" id="IPR015500">
    <property type="entry name" value="Peptidase_S8_subtilisin-rel"/>
</dbReference>
<comment type="similarity">
    <text evidence="1 6">Belongs to the peptidase S8 family.</text>
</comment>
<sequence length="718" mass="77769">MNKRKIVAWLLAATAVIWQTAPVCAAALQTQAHEVEVPQLEEGTYVKGEALVSMTTTQAAALTKEGTASFDKDIRVEECWEFGTAQDAQSEQIKDYVALVSSDTYSTKELMEIAADRYYVDAVAPNSYAHLCDIGKDTLSDYQWYLDGTGSFRTESKGIRFSDLEAESFMQPVVALIDTGVDYTNEDLKDSMWVNPYQSKGVEGTYGYDFANDDDDPMDTDGHGTHCAGVIAAQQNNAAGITGISNAKIMALKVVKDNSDVFDVAGAIRAFEYIVRAQEMGVPVAAVNCSWGGSRDSGAVLNTLIDKMGANGALTVFAAGNDSIDWDAIPMSLRTVPYDLDSKYVVVAGASDENDERVYFSDYGNTQVDLFAPGSNIVSTVQEAKFLPQFWTPEKRQQMTTYYNTVSSIDDFYTASNIRGLGSDYTVRLSYEPKVGCSDQTDGSLKYTVKNNRSFGLPIVKDDIFDGGMEQAGFIYLDVTDWNPDTEKTYYISCMMADNDGDGVPAWESVEKVSTKDDCRFVTSGGRTYLALIGITTQKTRSTTYYFDNFAVSVADPDTDQFEKCDIMSGSSMAAPMVTGAVAVLRGVNPTYDAMGIRSLLMECTRSVDALENACVTGGILDLSGIVVQPTSLKLNKASANVRYGNKLQLVATILPENAAGANVTWKSSNPAYASVSAKGVVKVKKAGVGKTVKITASTKDGIKLQDACTVKILKAKK</sequence>
<gene>
    <name evidence="9" type="ORF">C823_06028</name>
</gene>
<dbReference type="HOGENOM" id="CLU_384842_0_0_9"/>
<evidence type="ECO:0000256" key="2">
    <source>
        <dbReference type="ARBA" id="ARBA00022670"/>
    </source>
</evidence>
<dbReference type="Gene3D" id="2.60.40.1080">
    <property type="match status" value="1"/>
</dbReference>
<dbReference type="OrthoDB" id="1767185at2"/>
<dbReference type="SMART" id="SM00635">
    <property type="entry name" value="BID_2"/>
    <property type="match status" value="1"/>
</dbReference>
<dbReference type="InterPro" id="IPR036852">
    <property type="entry name" value="Peptidase_S8/S53_dom_sf"/>
</dbReference>
<keyword evidence="7" id="KW-0732">Signal</keyword>
<feature type="active site" description="Charge relay system" evidence="5 6">
    <location>
        <position position="178"/>
    </location>
</feature>
<organism evidence="9 10">
    <name type="scientific">Eubacterium plexicaudatum ASF492</name>
    <dbReference type="NCBI Taxonomy" id="1235802"/>
    <lineage>
        <taxon>Bacteria</taxon>
        <taxon>Bacillati</taxon>
        <taxon>Bacillota</taxon>
        <taxon>Clostridia</taxon>
        <taxon>Eubacteriales</taxon>
        <taxon>Eubacteriaceae</taxon>
        <taxon>Eubacterium</taxon>
    </lineage>
</organism>
<comment type="caution">
    <text evidence="9">The sequence shown here is derived from an EMBL/GenBank/DDBJ whole genome shotgun (WGS) entry which is preliminary data.</text>
</comment>
<dbReference type="InterPro" id="IPR022398">
    <property type="entry name" value="Peptidase_S8_His-AS"/>
</dbReference>
<dbReference type="PATRIC" id="fig|1235802.3.peg.6364"/>
<proteinExistence type="inferred from homology"/>
<evidence type="ECO:0000256" key="5">
    <source>
        <dbReference type="PIRSR" id="PIRSR615500-1"/>
    </source>
</evidence>
<dbReference type="Pfam" id="PF00082">
    <property type="entry name" value="Peptidase_S8"/>
    <property type="match status" value="2"/>
</dbReference>
<dbReference type="PRINTS" id="PR00723">
    <property type="entry name" value="SUBTILISIN"/>
</dbReference>
<feature type="active site" description="Charge relay system" evidence="5 6">
    <location>
        <position position="572"/>
    </location>
</feature>
<feature type="signal peptide" evidence="7">
    <location>
        <begin position="1"/>
        <end position="25"/>
    </location>
</feature>
<dbReference type="Pfam" id="PF02368">
    <property type="entry name" value="Big_2"/>
    <property type="match status" value="1"/>
</dbReference>
<feature type="chain" id="PRO_5004114356" description="BIG2 domain-containing protein" evidence="7">
    <location>
        <begin position="26"/>
        <end position="718"/>
    </location>
</feature>
<protein>
    <recommendedName>
        <fullName evidence="8">BIG2 domain-containing protein</fullName>
    </recommendedName>
</protein>
<evidence type="ECO:0000256" key="7">
    <source>
        <dbReference type="SAM" id="SignalP"/>
    </source>
</evidence>
<dbReference type="eggNOG" id="COG1404">
    <property type="taxonomic scope" value="Bacteria"/>
</dbReference>
<dbReference type="InterPro" id="IPR000209">
    <property type="entry name" value="Peptidase_S8/S53_dom"/>
</dbReference>
<dbReference type="EMBL" id="AQFT01000209">
    <property type="protein sequence ID" value="EMZ17365.1"/>
    <property type="molecule type" value="Genomic_DNA"/>
</dbReference>
<dbReference type="InterPro" id="IPR023827">
    <property type="entry name" value="Peptidase_S8_Asp-AS"/>
</dbReference>
<dbReference type="SUPFAM" id="SSF52743">
    <property type="entry name" value="Subtilisin-like"/>
    <property type="match status" value="1"/>
</dbReference>
<dbReference type="PROSITE" id="PS00137">
    <property type="entry name" value="SUBTILASE_HIS"/>
    <property type="match status" value="1"/>
</dbReference>
<accession>N1ZU56</accession>
<feature type="domain" description="BIG2" evidence="8">
    <location>
        <begin position="629"/>
        <end position="709"/>
    </location>
</feature>
<evidence type="ECO:0000313" key="10">
    <source>
        <dbReference type="Proteomes" id="UP000012589"/>
    </source>
</evidence>
<evidence type="ECO:0000256" key="4">
    <source>
        <dbReference type="ARBA" id="ARBA00022825"/>
    </source>
</evidence>
<dbReference type="GO" id="GO:0004252">
    <property type="term" value="F:serine-type endopeptidase activity"/>
    <property type="evidence" value="ECO:0007669"/>
    <property type="project" value="UniProtKB-UniRule"/>
</dbReference>
<evidence type="ECO:0000256" key="3">
    <source>
        <dbReference type="ARBA" id="ARBA00022801"/>
    </source>
</evidence>
<name>N1ZU56_9FIRM</name>
<keyword evidence="10" id="KW-1185">Reference proteome</keyword>
<dbReference type="InterPro" id="IPR050131">
    <property type="entry name" value="Peptidase_S8_subtilisin-like"/>
</dbReference>
<keyword evidence="4 6" id="KW-0720">Serine protease</keyword>
<dbReference type="STRING" id="1235802.C823_06028"/>
<dbReference type="AlphaFoldDB" id="N1ZU56"/>
<dbReference type="PANTHER" id="PTHR43806">
    <property type="entry name" value="PEPTIDASE S8"/>
    <property type="match status" value="1"/>
</dbReference>
<dbReference type="PROSITE" id="PS00136">
    <property type="entry name" value="SUBTILASE_ASP"/>
    <property type="match status" value="1"/>
</dbReference>
<keyword evidence="2 6" id="KW-0645">Protease</keyword>